<proteinExistence type="predicted"/>
<keyword evidence="2" id="KW-1185">Reference proteome</keyword>
<reference evidence="1" key="1">
    <citation type="journal article" date="2023" name="Insect Mol. Biol.">
        <title>Genome sequencing provides insights into the evolution of gene families encoding plant cell wall-degrading enzymes in longhorned beetles.</title>
        <authorList>
            <person name="Shin N.R."/>
            <person name="Okamura Y."/>
            <person name="Kirsch R."/>
            <person name="Pauchet Y."/>
        </authorList>
    </citation>
    <scope>NUCLEOTIDE SEQUENCE</scope>
    <source>
        <strain evidence="1">RBIC_L_NR</strain>
    </source>
</reference>
<name>A0AAV8WSN5_9CUCU</name>
<dbReference type="Proteomes" id="UP001162156">
    <property type="component" value="Unassembled WGS sequence"/>
</dbReference>
<evidence type="ECO:0000313" key="1">
    <source>
        <dbReference type="EMBL" id="KAJ8929579.1"/>
    </source>
</evidence>
<comment type="caution">
    <text evidence="1">The sequence shown here is derived from an EMBL/GenBank/DDBJ whole genome shotgun (WGS) entry which is preliminary data.</text>
</comment>
<protein>
    <submittedName>
        <fullName evidence="1">Uncharacterized protein</fullName>
    </submittedName>
</protein>
<gene>
    <name evidence="1" type="ORF">NQ314_017720</name>
</gene>
<organism evidence="1 2">
    <name type="scientific">Rhamnusium bicolor</name>
    <dbReference type="NCBI Taxonomy" id="1586634"/>
    <lineage>
        <taxon>Eukaryota</taxon>
        <taxon>Metazoa</taxon>
        <taxon>Ecdysozoa</taxon>
        <taxon>Arthropoda</taxon>
        <taxon>Hexapoda</taxon>
        <taxon>Insecta</taxon>
        <taxon>Pterygota</taxon>
        <taxon>Neoptera</taxon>
        <taxon>Endopterygota</taxon>
        <taxon>Coleoptera</taxon>
        <taxon>Polyphaga</taxon>
        <taxon>Cucujiformia</taxon>
        <taxon>Chrysomeloidea</taxon>
        <taxon>Cerambycidae</taxon>
        <taxon>Lepturinae</taxon>
        <taxon>Rhagiini</taxon>
        <taxon>Rhamnusium</taxon>
    </lineage>
</organism>
<sequence>MKVNTTAFPKDVLDTVTYLLPGVPLVNSNDEINTQLLKIRESPSIMRGICSIHSVNNGTVFSYIR</sequence>
<accession>A0AAV8WSN5</accession>
<dbReference type="AlphaFoldDB" id="A0AAV8WSN5"/>
<dbReference type="EMBL" id="JANEYF010004958">
    <property type="protein sequence ID" value="KAJ8929579.1"/>
    <property type="molecule type" value="Genomic_DNA"/>
</dbReference>
<evidence type="ECO:0000313" key="2">
    <source>
        <dbReference type="Proteomes" id="UP001162156"/>
    </source>
</evidence>